<dbReference type="PaxDb" id="347256-MHO_2430"/>
<dbReference type="AlphaFoldDB" id="D1J830"/>
<dbReference type="STRING" id="347256.MHO_2430"/>
<organism evidence="2 3">
    <name type="scientific">Metamycoplasma hominis (strain ATCC 23114 / DSM 25592 / NBRC 14850 / NCTC 10111 / PG21)</name>
    <name type="common">Mycoplasma hominis</name>
    <dbReference type="NCBI Taxonomy" id="347256"/>
    <lineage>
        <taxon>Bacteria</taxon>
        <taxon>Bacillati</taxon>
        <taxon>Mycoplasmatota</taxon>
        <taxon>Mycoplasmoidales</taxon>
        <taxon>Metamycoplasmataceae</taxon>
        <taxon>Metamycoplasma</taxon>
    </lineage>
</organism>
<protein>
    <recommendedName>
        <fullName evidence="4">Lipoprotein</fullName>
    </recommendedName>
</protein>
<name>D1J830_METH1</name>
<dbReference type="HOGENOM" id="CLU_1873134_0_0_14"/>
<reference evidence="2 3" key="1">
    <citation type="journal article" date="2009" name="PLoS Genet.">
        <title>Life on arginine for Mycoplasma hominis: clues from its minimal genome and comparison with other human urogenital mycoplasmas.</title>
        <authorList>
            <person name="Pereyre S."/>
            <person name="Sirand-Pugnet P."/>
            <person name="Beven L."/>
            <person name="Charron A."/>
            <person name="Renaudin H."/>
            <person name="Barre A."/>
            <person name="Avenaud P."/>
            <person name="Jacob D."/>
            <person name="Couloux A."/>
            <person name="Barbe V."/>
            <person name="de Daruvar A."/>
            <person name="Blanchard A."/>
            <person name="Bebear C."/>
        </authorList>
    </citation>
    <scope>NUCLEOTIDE SEQUENCE [LARGE SCALE GENOMIC DNA]</scope>
    <source>
        <strain evidence="3">ATCC 23114 / NBRC 14850 / NCTC 10111 / PG21</strain>
    </source>
</reference>
<dbReference type="EMBL" id="FP236530">
    <property type="protein sequence ID" value="CAX37377.1"/>
    <property type="molecule type" value="Genomic_DNA"/>
</dbReference>
<dbReference type="PROSITE" id="PS51257">
    <property type="entry name" value="PROKAR_LIPOPROTEIN"/>
    <property type="match status" value="1"/>
</dbReference>
<proteinExistence type="predicted"/>
<keyword evidence="3" id="KW-1185">Reference proteome</keyword>
<feature type="chain" id="PRO_5003023150" description="Lipoprotein" evidence="1">
    <location>
        <begin position="23"/>
        <end position="136"/>
    </location>
</feature>
<feature type="signal peptide" evidence="1">
    <location>
        <begin position="1"/>
        <end position="22"/>
    </location>
</feature>
<evidence type="ECO:0000256" key="1">
    <source>
        <dbReference type="SAM" id="SignalP"/>
    </source>
</evidence>
<dbReference type="RefSeq" id="WP_012855520.1">
    <property type="nucleotide sequence ID" value="NC_013511.1"/>
</dbReference>
<dbReference type="Proteomes" id="UP000002631">
    <property type="component" value="Chromosome"/>
</dbReference>
<sequence length="136" mass="15523">MRKKLLYILPLSSTILITPLVAASCSKKPKQNIETTQTKDENAQKTEELLKKFNDAKTDLFSYLKDNFLVEGAEQFNTLKEVQDAKKLLESFNKESPESSIESLNEKIQKINVAKQKILKIQPLLKDLTKIDNLVN</sequence>
<keyword evidence="1" id="KW-0732">Signal</keyword>
<gene>
    <name evidence="2" type="ordered locus">MHO_2430</name>
</gene>
<evidence type="ECO:0008006" key="4">
    <source>
        <dbReference type="Google" id="ProtNLM"/>
    </source>
</evidence>
<accession>D1J830</accession>
<dbReference type="KEGG" id="mho:MHO_2430"/>
<evidence type="ECO:0000313" key="3">
    <source>
        <dbReference type="Proteomes" id="UP000002631"/>
    </source>
</evidence>
<evidence type="ECO:0000313" key="2">
    <source>
        <dbReference type="EMBL" id="CAX37377.1"/>
    </source>
</evidence>